<dbReference type="Proteomes" id="UP000700596">
    <property type="component" value="Unassembled WGS sequence"/>
</dbReference>
<evidence type="ECO:0000256" key="6">
    <source>
        <dbReference type="ARBA" id="ARBA00023136"/>
    </source>
</evidence>
<comment type="caution">
    <text evidence="9">The sequence shown here is derived from an EMBL/GenBank/DDBJ whole genome shotgun (WGS) entry which is preliminary data.</text>
</comment>
<dbReference type="GO" id="GO:0006624">
    <property type="term" value="P:vacuolar protein processing"/>
    <property type="evidence" value="ECO:0007669"/>
    <property type="project" value="TreeGrafter"/>
</dbReference>
<keyword evidence="10" id="KW-1185">Reference proteome</keyword>
<dbReference type="GO" id="GO:0005789">
    <property type="term" value="C:endoplasmic reticulum membrane"/>
    <property type="evidence" value="ECO:0007669"/>
    <property type="project" value="UniProtKB-SubCell"/>
</dbReference>
<evidence type="ECO:0000256" key="2">
    <source>
        <dbReference type="ARBA" id="ARBA00009950"/>
    </source>
</evidence>
<dbReference type="EMBL" id="JAGMWT010000019">
    <property type="protein sequence ID" value="KAH7113297.1"/>
    <property type="molecule type" value="Genomic_DNA"/>
</dbReference>
<evidence type="ECO:0000256" key="3">
    <source>
        <dbReference type="ARBA" id="ARBA00022692"/>
    </source>
</evidence>
<gene>
    <name evidence="9" type="ORF">B0J11DRAFT_553978</name>
</gene>
<keyword evidence="6 8" id="KW-0472">Membrane</keyword>
<accession>A0A9P9IAX4</accession>
<protein>
    <recommendedName>
        <fullName evidence="11">DUF788 domain-containing protein</fullName>
    </recommendedName>
</protein>
<evidence type="ECO:0000313" key="10">
    <source>
        <dbReference type="Proteomes" id="UP000700596"/>
    </source>
</evidence>
<evidence type="ECO:0000256" key="5">
    <source>
        <dbReference type="ARBA" id="ARBA00022989"/>
    </source>
</evidence>
<name>A0A9P9IAX4_9PLEO</name>
<feature type="transmembrane region" description="Helical" evidence="8">
    <location>
        <begin position="100"/>
        <end position="120"/>
    </location>
</feature>
<keyword evidence="4" id="KW-0256">Endoplasmic reticulum</keyword>
<keyword evidence="3 8" id="KW-0812">Transmembrane</keyword>
<evidence type="ECO:0000256" key="4">
    <source>
        <dbReference type="ARBA" id="ARBA00022824"/>
    </source>
</evidence>
<dbReference type="PANTHER" id="PTHR13505:SF7">
    <property type="entry name" value="TRANSMEMBRANE PROTEIN 208"/>
    <property type="match status" value="1"/>
</dbReference>
<reference evidence="9" key="1">
    <citation type="journal article" date="2021" name="Nat. Commun.">
        <title>Genetic determinants of endophytism in the Arabidopsis root mycobiome.</title>
        <authorList>
            <person name="Mesny F."/>
            <person name="Miyauchi S."/>
            <person name="Thiergart T."/>
            <person name="Pickel B."/>
            <person name="Atanasova L."/>
            <person name="Karlsson M."/>
            <person name="Huettel B."/>
            <person name="Barry K.W."/>
            <person name="Haridas S."/>
            <person name="Chen C."/>
            <person name="Bauer D."/>
            <person name="Andreopoulos W."/>
            <person name="Pangilinan J."/>
            <person name="LaButti K."/>
            <person name="Riley R."/>
            <person name="Lipzen A."/>
            <person name="Clum A."/>
            <person name="Drula E."/>
            <person name="Henrissat B."/>
            <person name="Kohler A."/>
            <person name="Grigoriev I.V."/>
            <person name="Martin F.M."/>
            <person name="Hacquard S."/>
        </authorList>
    </citation>
    <scope>NUCLEOTIDE SEQUENCE</scope>
    <source>
        <strain evidence="9">MPI-CAGE-CH-0243</strain>
    </source>
</reference>
<feature type="region of interest" description="Disordered" evidence="7">
    <location>
        <begin position="146"/>
        <end position="172"/>
    </location>
</feature>
<sequence>MAQKALKQLAAANTSRLNLTLILTFVTHLIYILLRPLYYHSTYSRRSLILYLVLSAPQLLINFQFERLSRPTYSENGSPIRAGEDLDAPGLTEYMWDVSYWTYLCVILSAILGDLAWWFYLAIPIYSVYAAWTTYTGVRGGFRQDAAGVPQPTTSKRQAKMEKRGGQRVAYR</sequence>
<dbReference type="PANTHER" id="PTHR13505">
    <property type="entry name" value="TRANSMEMBRANE PROTEIN 208"/>
    <property type="match status" value="1"/>
</dbReference>
<feature type="transmembrane region" description="Helical" evidence="8">
    <location>
        <begin position="17"/>
        <end position="36"/>
    </location>
</feature>
<organism evidence="9 10">
    <name type="scientific">Dendryphion nanum</name>
    <dbReference type="NCBI Taxonomy" id="256645"/>
    <lineage>
        <taxon>Eukaryota</taxon>
        <taxon>Fungi</taxon>
        <taxon>Dikarya</taxon>
        <taxon>Ascomycota</taxon>
        <taxon>Pezizomycotina</taxon>
        <taxon>Dothideomycetes</taxon>
        <taxon>Pleosporomycetidae</taxon>
        <taxon>Pleosporales</taxon>
        <taxon>Torulaceae</taxon>
        <taxon>Dendryphion</taxon>
    </lineage>
</organism>
<comment type="subcellular location">
    <subcellularLocation>
        <location evidence="1">Endoplasmic reticulum membrane</location>
        <topology evidence="1">Multi-pass membrane protein</topology>
    </subcellularLocation>
</comment>
<dbReference type="GO" id="GO:0005773">
    <property type="term" value="C:vacuole"/>
    <property type="evidence" value="ECO:0007669"/>
    <property type="project" value="GOC"/>
</dbReference>
<evidence type="ECO:0000313" key="9">
    <source>
        <dbReference type="EMBL" id="KAH7113297.1"/>
    </source>
</evidence>
<evidence type="ECO:0000256" key="1">
    <source>
        <dbReference type="ARBA" id="ARBA00004477"/>
    </source>
</evidence>
<dbReference type="InterPro" id="IPR008506">
    <property type="entry name" value="SND2/TMEM208"/>
</dbReference>
<dbReference type="Pfam" id="PF05620">
    <property type="entry name" value="TMEM208_SND2"/>
    <property type="match status" value="1"/>
</dbReference>
<dbReference type="AlphaFoldDB" id="A0A9P9IAX4"/>
<dbReference type="OrthoDB" id="10012212at2759"/>
<keyword evidence="5 8" id="KW-1133">Transmembrane helix</keyword>
<evidence type="ECO:0000256" key="7">
    <source>
        <dbReference type="SAM" id="MobiDB-lite"/>
    </source>
</evidence>
<evidence type="ECO:0008006" key="11">
    <source>
        <dbReference type="Google" id="ProtNLM"/>
    </source>
</evidence>
<comment type="similarity">
    <text evidence="2">Belongs to the TMEM208 family.</text>
</comment>
<proteinExistence type="inferred from homology"/>
<evidence type="ECO:0000256" key="8">
    <source>
        <dbReference type="SAM" id="Phobius"/>
    </source>
</evidence>